<evidence type="ECO:0000313" key="2">
    <source>
        <dbReference type="EMBL" id="WHQ71378.1"/>
    </source>
</evidence>
<dbReference type="Pfam" id="PF01844">
    <property type="entry name" value="HNH"/>
    <property type="match status" value="1"/>
</dbReference>
<dbReference type="InterPro" id="IPR002711">
    <property type="entry name" value="HNH"/>
</dbReference>
<dbReference type="GO" id="GO:0008270">
    <property type="term" value="F:zinc ion binding"/>
    <property type="evidence" value="ECO:0007669"/>
    <property type="project" value="InterPro"/>
</dbReference>
<proteinExistence type="predicted"/>
<dbReference type="EMBL" id="CP073633">
    <property type="protein sequence ID" value="WHQ71378.1"/>
    <property type="molecule type" value="Genomic_DNA"/>
</dbReference>
<dbReference type="InterPro" id="IPR003615">
    <property type="entry name" value="HNH_nuc"/>
</dbReference>
<dbReference type="InterPro" id="IPR058712">
    <property type="entry name" value="SRA_ScoMcrA"/>
</dbReference>
<dbReference type="Proteomes" id="UP001223720">
    <property type="component" value="Chromosome"/>
</dbReference>
<dbReference type="GO" id="GO:0004519">
    <property type="term" value="F:endonuclease activity"/>
    <property type="evidence" value="ECO:0007669"/>
    <property type="project" value="UniProtKB-KW"/>
</dbReference>
<evidence type="ECO:0000313" key="3">
    <source>
        <dbReference type="Proteomes" id="UP001223720"/>
    </source>
</evidence>
<dbReference type="Pfam" id="PF26348">
    <property type="entry name" value="SRA_ScoMcrA"/>
    <property type="match status" value="1"/>
</dbReference>
<name>A0AAX3WIF1_METEX</name>
<keyword evidence="2" id="KW-0540">Nuclease</keyword>
<dbReference type="AlphaFoldDB" id="A0AAX3WIF1"/>
<evidence type="ECO:0000259" key="1">
    <source>
        <dbReference type="SMART" id="SM00507"/>
    </source>
</evidence>
<dbReference type="GO" id="GO:0003676">
    <property type="term" value="F:nucleic acid binding"/>
    <property type="evidence" value="ECO:0007669"/>
    <property type="project" value="InterPro"/>
</dbReference>
<keyword evidence="2" id="KW-0378">Hydrolase</keyword>
<gene>
    <name evidence="2" type="ORF">KEC54_07405</name>
</gene>
<organism evidence="2 3">
    <name type="scientific">Methylorubrum extorquens</name>
    <name type="common">Methylobacterium dichloromethanicum</name>
    <name type="synonym">Methylobacterium extorquens</name>
    <dbReference type="NCBI Taxonomy" id="408"/>
    <lineage>
        <taxon>Bacteria</taxon>
        <taxon>Pseudomonadati</taxon>
        <taxon>Pseudomonadota</taxon>
        <taxon>Alphaproteobacteria</taxon>
        <taxon>Hyphomicrobiales</taxon>
        <taxon>Methylobacteriaceae</taxon>
        <taxon>Methylorubrum</taxon>
    </lineage>
</organism>
<dbReference type="Gene3D" id="1.10.30.50">
    <property type="match status" value="1"/>
</dbReference>
<dbReference type="RefSeq" id="WP_056116509.1">
    <property type="nucleotide sequence ID" value="NZ_CP073633.1"/>
</dbReference>
<reference evidence="2" key="1">
    <citation type="journal article" date="2022" name="Biotechnol. Bioprocess Eng.">
        <title>Pan-genome Analysis Reveals Comparative Genomic Features of Central Metabolic Pathways in Methylorubrum extorquens.</title>
        <authorList>
            <person name="Lee G.M."/>
            <person name="Scott-Nevros Z.K."/>
            <person name="Lee S.-M."/>
            <person name="Kim D."/>
        </authorList>
    </citation>
    <scope>NUCLEOTIDE SEQUENCE</scope>
    <source>
        <strain evidence="2">ATCC 55366</strain>
    </source>
</reference>
<dbReference type="CDD" id="cd00085">
    <property type="entry name" value="HNHc"/>
    <property type="match status" value="1"/>
</dbReference>
<protein>
    <submittedName>
        <fullName evidence="2">HNH endonuclease</fullName>
    </submittedName>
</protein>
<feature type="domain" description="HNH nuclease" evidence="1">
    <location>
        <begin position="191"/>
        <end position="250"/>
    </location>
</feature>
<sequence>MPWGPFHEQQIYNRRQHIHAVYGGQQQGGICTPSKHAVIIVFTGSSGEQHGYADGWSSEGVFRYFGEGQVGDMVFERGNRAIRDYLVDGKDLLVFQTRGREGVRFIGRFECAGYSIEAAPDRTGNQRSAIVFELVPASSGEPAHDEEQPAEKADFDIGLVGLRARALEAAQATPQVVGTAARRSLYRRSAAVRRYVLARAGGICESCDEPAPFVTLQGEPYLEPHHTRRLSDGGPDDPRFVGAVCPSCHREIHHGRHGQAKNEALIGAIRQKEAPPGA</sequence>
<keyword evidence="2" id="KW-0255">Endonuclease</keyword>
<accession>A0AAX3WIF1</accession>
<dbReference type="SMART" id="SM00507">
    <property type="entry name" value="HNHc"/>
    <property type="match status" value="1"/>
</dbReference>